<protein>
    <submittedName>
        <fullName evidence="2">Uncharacterized protein</fullName>
    </submittedName>
</protein>
<gene>
    <name evidence="2" type="ORF">SAMN04487860_12218</name>
</gene>
<dbReference type="EMBL" id="FRCT01000022">
    <property type="protein sequence ID" value="SHM89619.1"/>
    <property type="molecule type" value="Genomic_DNA"/>
</dbReference>
<evidence type="ECO:0000256" key="1">
    <source>
        <dbReference type="SAM" id="Phobius"/>
    </source>
</evidence>
<dbReference type="AlphaFoldDB" id="A0A1M7MFN5"/>
<dbReference type="RefSeq" id="WP_072952407.1">
    <property type="nucleotide sequence ID" value="NZ_FRCT01000022.1"/>
</dbReference>
<reference evidence="2 3" key="1">
    <citation type="submission" date="2016-11" db="EMBL/GenBank/DDBJ databases">
        <authorList>
            <person name="Jaros S."/>
            <person name="Januszkiewicz K."/>
            <person name="Wedrychowicz H."/>
        </authorList>
    </citation>
    <scope>NUCLEOTIDE SEQUENCE [LARGE SCALE GENOMIC DNA]</scope>
    <source>
        <strain evidence="2 3">Y1</strain>
    </source>
</reference>
<organism evidence="2 3">
    <name type="scientific">Ruminococcus flavefaciens</name>
    <dbReference type="NCBI Taxonomy" id="1265"/>
    <lineage>
        <taxon>Bacteria</taxon>
        <taxon>Bacillati</taxon>
        <taxon>Bacillota</taxon>
        <taxon>Clostridia</taxon>
        <taxon>Eubacteriales</taxon>
        <taxon>Oscillospiraceae</taxon>
        <taxon>Ruminococcus</taxon>
    </lineage>
</organism>
<sequence length="66" mass="6932">MKGNLGIAIILVAIVFSLNSSGKEGLIFLLTLIGICVSFAENTAAIVRKCKKSDNNAVGADNIRPK</sequence>
<accession>A0A1M7MFN5</accession>
<name>A0A1M7MFN5_RUMFL</name>
<keyword evidence="1" id="KW-0812">Transmembrane</keyword>
<feature type="transmembrane region" description="Helical" evidence="1">
    <location>
        <begin position="27"/>
        <end position="47"/>
    </location>
</feature>
<dbReference type="OrthoDB" id="9917168at2"/>
<keyword evidence="1" id="KW-0472">Membrane</keyword>
<evidence type="ECO:0000313" key="3">
    <source>
        <dbReference type="Proteomes" id="UP000184394"/>
    </source>
</evidence>
<evidence type="ECO:0000313" key="2">
    <source>
        <dbReference type="EMBL" id="SHM89619.1"/>
    </source>
</evidence>
<keyword evidence="1" id="KW-1133">Transmembrane helix</keyword>
<dbReference type="Proteomes" id="UP000184394">
    <property type="component" value="Unassembled WGS sequence"/>
</dbReference>
<proteinExistence type="predicted"/>